<dbReference type="EMBL" id="GBRH01212681">
    <property type="protein sequence ID" value="JAD85214.1"/>
    <property type="molecule type" value="Transcribed_RNA"/>
</dbReference>
<evidence type="ECO:0000256" key="1">
    <source>
        <dbReference type="SAM" id="Phobius"/>
    </source>
</evidence>
<protein>
    <submittedName>
        <fullName evidence="2">Uncharacterized protein</fullName>
    </submittedName>
</protein>
<evidence type="ECO:0000313" key="2">
    <source>
        <dbReference type="EMBL" id="JAD85214.1"/>
    </source>
</evidence>
<accession>A0A0A9D9G3</accession>
<organism evidence="2">
    <name type="scientific">Arundo donax</name>
    <name type="common">Giant reed</name>
    <name type="synonym">Donax arundinaceus</name>
    <dbReference type="NCBI Taxonomy" id="35708"/>
    <lineage>
        <taxon>Eukaryota</taxon>
        <taxon>Viridiplantae</taxon>
        <taxon>Streptophyta</taxon>
        <taxon>Embryophyta</taxon>
        <taxon>Tracheophyta</taxon>
        <taxon>Spermatophyta</taxon>
        <taxon>Magnoliopsida</taxon>
        <taxon>Liliopsida</taxon>
        <taxon>Poales</taxon>
        <taxon>Poaceae</taxon>
        <taxon>PACMAD clade</taxon>
        <taxon>Arundinoideae</taxon>
        <taxon>Arundineae</taxon>
        <taxon>Arundo</taxon>
    </lineage>
</organism>
<reference evidence="2" key="2">
    <citation type="journal article" date="2015" name="Data Brief">
        <title>Shoot transcriptome of the giant reed, Arundo donax.</title>
        <authorList>
            <person name="Barrero R.A."/>
            <person name="Guerrero F.D."/>
            <person name="Moolhuijzen P."/>
            <person name="Goolsby J.A."/>
            <person name="Tidwell J."/>
            <person name="Bellgard S.E."/>
            <person name="Bellgard M.I."/>
        </authorList>
    </citation>
    <scope>NUCLEOTIDE SEQUENCE</scope>
    <source>
        <tissue evidence="2">Shoot tissue taken approximately 20 cm above the soil surface</tissue>
    </source>
</reference>
<sequence>MLRAFVPESLQLEFIVPECDRLSMYMSREVFASSFFCLLFLLSMAMMTIPKIQNSENKRPKATLPASDACFRWDWWSSEELGPALCSHAGSGKPQRPELFSYWLFGNVAREPSSGIDPFS</sequence>
<dbReference type="AlphaFoldDB" id="A0A0A9D9G3"/>
<reference evidence="2" key="1">
    <citation type="submission" date="2014-09" db="EMBL/GenBank/DDBJ databases">
        <authorList>
            <person name="Magalhaes I.L.F."/>
            <person name="Oliveira U."/>
            <person name="Santos F.R."/>
            <person name="Vidigal T.H.D.A."/>
            <person name="Brescovit A.D."/>
            <person name="Santos A.J."/>
        </authorList>
    </citation>
    <scope>NUCLEOTIDE SEQUENCE</scope>
    <source>
        <tissue evidence="2">Shoot tissue taken approximately 20 cm above the soil surface</tissue>
    </source>
</reference>
<keyword evidence="1" id="KW-1133">Transmembrane helix</keyword>
<name>A0A0A9D9G3_ARUDO</name>
<feature type="transmembrane region" description="Helical" evidence="1">
    <location>
        <begin position="30"/>
        <end position="49"/>
    </location>
</feature>
<keyword evidence="1" id="KW-0812">Transmembrane</keyword>
<keyword evidence="1" id="KW-0472">Membrane</keyword>
<proteinExistence type="predicted"/>